<dbReference type="InterPro" id="IPR013549">
    <property type="entry name" value="DUF1731"/>
</dbReference>
<feature type="domain" description="NAD-dependent epimerase/dehydratase" evidence="2">
    <location>
        <begin position="5"/>
        <end position="125"/>
    </location>
</feature>
<evidence type="ECO:0000313" key="5">
    <source>
        <dbReference type="Proteomes" id="UP000199577"/>
    </source>
</evidence>
<dbReference type="SUPFAM" id="SSF51735">
    <property type="entry name" value="NAD(P)-binding Rossmann-fold domains"/>
    <property type="match status" value="1"/>
</dbReference>
<dbReference type="PANTHER" id="PTHR11092:SF0">
    <property type="entry name" value="EPIMERASE FAMILY PROTEIN SDR39U1"/>
    <property type="match status" value="1"/>
</dbReference>
<dbReference type="AlphaFoldDB" id="A0A1I1J5D6"/>
<dbReference type="InterPro" id="IPR036291">
    <property type="entry name" value="NAD(P)-bd_dom_sf"/>
</dbReference>
<dbReference type="PANTHER" id="PTHR11092">
    <property type="entry name" value="SUGAR NUCLEOTIDE EPIMERASE RELATED"/>
    <property type="match status" value="1"/>
</dbReference>
<dbReference type="Proteomes" id="UP000199577">
    <property type="component" value="Unassembled WGS sequence"/>
</dbReference>
<protein>
    <recommendedName>
        <fullName evidence="6">TIGR01777 family protein</fullName>
    </recommendedName>
</protein>
<dbReference type="NCBIfam" id="TIGR01777">
    <property type="entry name" value="yfcH"/>
    <property type="match status" value="1"/>
</dbReference>
<evidence type="ECO:0000256" key="1">
    <source>
        <dbReference type="ARBA" id="ARBA00009353"/>
    </source>
</evidence>
<evidence type="ECO:0008006" key="6">
    <source>
        <dbReference type="Google" id="ProtNLM"/>
    </source>
</evidence>
<keyword evidence="5" id="KW-1185">Reference proteome</keyword>
<evidence type="ECO:0000259" key="3">
    <source>
        <dbReference type="Pfam" id="PF08338"/>
    </source>
</evidence>
<dbReference type="Pfam" id="PF08338">
    <property type="entry name" value="DUF1731"/>
    <property type="match status" value="1"/>
</dbReference>
<dbReference type="InterPro" id="IPR001509">
    <property type="entry name" value="Epimerase_deHydtase"/>
</dbReference>
<sequence>MSSKIVIAGGTGALGSLLVGAFSGAYREVIVLSRSVSGVSGAIRYIRWDGRTLGDWADELEGAAAVINLAGKSIHIRFTAKNRREISESRVLSTTIIGDAIRRCNEPPKVWINAGGISIYEPSPLLRTEHDIPSGTDFLASVSRAWEAAFLNAEVPVTRKVLLRISPVLLSSGGMLAPLVRLAGFGLGGAIGSGRQYVSWIHERDFVKMVEWLISEGAIAGVVHASSPNPVQNGDFMRILREKLGVPIGLPNPAWSVKLGAWIIGTDAGLVLSGRRVVSRVSADAGFQFDFPELDAALHNLIV</sequence>
<dbReference type="OrthoDB" id="9801773at2"/>
<dbReference type="Pfam" id="PF01370">
    <property type="entry name" value="Epimerase"/>
    <property type="match status" value="1"/>
</dbReference>
<dbReference type="EMBL" id="FOLL01000011">
    <property type="protein sequence ID" value="SFC43676.1"/>
    <property type="molecule type" value="Genomic_DNA"/>
</dbReference>
<dbReference type="Gene3D" id="3.40.50.720">
    <property type="entry name" value="NAD(P)-binding Rossmann-like Domain"/>
    <property type="match status" value="1"/>
</dbReference>
<gene>
    <name evidence="4" type="ORF">SAMN05421747_11123</name>
</gene>
<dbReference type="InterPro" id="IPR010099">
    <property type="entry name" value="SDR39U1"/>
</dbReference>
<dbReference type="RefSeq" id="WP_090973865.1">
    <property type="nucleotide sequence ID" value="NZ_FOLL01000011.1"/>
</dbReference>
<organism evidence="4 5">
    <name type="scientific">Parapedobacter composti</name>
    <dbReference type="NCBI Taxonomy" id="623281"/>
    <lineage>
        <taxon>Bacteria</taxon>
        <taxon>Pseudomonadati</taxon>
        <taxon>Bacteroidota</taxon>
        <taxon>Sphingobacteriia</taxon>
        <taxon>Sphingobacteriales</taxon>
        <taxon>Sphingobacteriaceae</taxon>
        <taxon>Parapedobacter</taxon>
    </lineage>
</organism>
<accession>A0A1I1J5D6</accession>
<proteinExistence type="inferred from homology"/>
<dbReference type="STRING" id="623281.SAMN05421747_11123"/>
<evidence type="ECO:0000259" key="2">
    <source>
        <dbReference type="Pfam" id="PF01370"/>
    </source>
</evidence>
<evidence type="ECO:0000313" key="4">
    <source>
        <dbReference type="EMBL" id="SFC43676.1"/>
    </source>
</evidence>
<feature type="domain" description="DUF1731" evidence="3">
    <location>
        <begin position="253"/>
        <end position="301"/>
    </location>
</feature>
<name>A0A1I1J5D6_9SPHI</name>
<reference evidence="4 5" key="1">
    <citation type="submission" date="2016-10" db="EMBL/GenBank/DDBJ databases">
        <authorList>
            <person name="de Groot N.N."/>
        </authorList>
    </citation>
    <scope>NUCLEOTIDE SEQUENCE [LARGE SCALE GENOMIC DNA]</scope>
    <source>
        <strain evidence="4 5">DSM 22900</strain>
    </source>
</reference>
<comment type="similarity">
    <text evidence="1">Belongs to the NAD(P)-dependent epimerase/dehydratase family. SDR39U1 subfamily.</text>
</comment>